<dbReference type="RefSeq" id="XP_022098096.1">
    <property type="nucleotide sequence ID" value="XM_022242404.1"/>
</dbReference>
<evidence type="ECO:0000313" key="2">
    <source>
        <dbReference type="Proteomes" id="UP000694845"/>
    </source>
</evidence>
<feature type="region of interest" description="Disordered" evidence="1">
    <location>
        <begin position="43"/>
        <end position="63"/>
    </location>
</feature>
<evidence type="ECO:0000313" key="3">
    <source>
        <dbReference type="RefSeq" id="XP_022098096.1"/>
    </source>
</evidence>
<dbReference type="AlphaFoldDB" id="A0A8B7Z418"/>
<evidence type="ECO:0000256" key="1">
    <source>
        <dbReference type="SAM" id="MobiDB-lite"/>
    </source>
</evidence>
<reference evidence="3" key="1">
    <citation type="submission" date="2025-08" db="UniProtKB">
        <authorList>
            <consortium name="RefSeq"/>
        </authorList>
    </citation>
    <scope>IDENTIFICATION</scope>
</reference>
<dbReference type="KEGG" id="aplc:110983276"/>
<sequence>MPETAIPAPASQTCDEWSLLDDLFVPEADIDLELYQDDSEFAGALSTQPPIPTPSVPSHAGRHHSSYARIKTEYTSSYPRYQSADYPPYQACHGFFPHGVTERDLAFLPYISSDSDVSGVTRLSIKSEYTTTTSAEYSSEFDYRLPHPWARAPSSETTVSYSSTVHQPAEHRLGSIVALAIRGSLSLDFDESALQAIERSVRLLDRQRPDDHMCA</sequence>
<gene>
    <name evidence="3" type="primary">LOC110983276</name>
</gene>
<dbReference type="GeneID" id="110983276"/>
<protein>
    <submittedName>
        <fullName evidence="3">Uncharacterized protein LOC110983276</fullName>
    </submittedName>
</protein>
<proteinExistence type="predicted"/>
<organism evidence="2 3">
    <name type="scientific">Acanthaster planci</name>
    <name type="common">Crown-of-thorns starfish</name>
    <dbReference type="NCBI Taxonomy" id="133434"/>
    <lineage>
        <taxon>Eukaryota</taxon>
        <taxon>Metazoa</taxon>
        <taxon>Echinodermata</taxon>
        <taxon>Eleutherozoa</taxon>
        <taxon>Asterozoa</taxon>
        <taxon>Asteroidea</taxon>
        <taxon>Valvatacea</taxon>
        <taxon>Valvatida</taxon>
        <taxon>Acanthasteridae</taxon>
        <taxon>Acanthaster</taxon>
    </lineage>
</organism>
<dbReference type="Proteomes" id="UP000694845">
    <property type="component" value="Unplaced"/>
</dbReference>
<accession>A0A8B7Z418</accession>
<name>A0A8B7Z418_ACAPL</name>
<keyword evidence="2" id="KW-1185">Reference proteome</keyword>